<sequence length="362" mass="39719">MSFIFLLAIVLSGALGLARATKVSTNGGQPIILDTDLFSDVDDVGALTIANVFHNCGLADLRGIAINSPSHYGALGASALCTYFDNEDIPIAAFRPLTNDTFFDSFFYLYGEYVSKLAYNWPRKVKESSLTPTPVELYRTILSSAEDESIHIISIGGLINLADLLKSEADHISHLSGFQLISAKVSELIVMGGQYPSGWEYNFGGIDPKSTAEVVNHWPKNVKITYSGNELGGNVFSGQNFAQRFSPDSPVLSAYQWYVGRGSTIRQSWDPITTLYGIVGLEWLSKLRLRPMLAYANAFGYNSFNAANGSNAWVNDTGVTNQHWLRLADGVTNYTMARLLDEIMTRDPSAGCCFQHEMSDDL</sequence>
<evidence type="ECO:0000313" key="2">
    <source>
        <dbReference type="EMBL" id="PTB43916.1"/>
    </source>
</evidence>
<organism evidence="2 3">
    <name type="scientific">Trichoderma asperellum (strain ATCC 204424 / CBS 433.97 / NBRC 101777)</name>
    <dbReference type="NCBI Taxonomy" id="1042311"/>
    <lineage>
        <taxon>Eukaryota</taxon>
        <taxon>Fungi</taxon>
        <taxon>Dikarya</taxon>
        <taxon>Ascomycota</taxon>
        <taxon>Pezizomycotina</taxon>
        <taxon>Sordariomycetes</taxon>
        <taxon>Hypocreomycetidae</taxon>
        <taxon>Hypocreales</taxon>
        <taxon>Hypocreaceae</taxon>
        <taxon>Trichoderma</taxon>
    </lineage>
</organism>
<dbReference type="GO" id="GO:0016799">
    <property type="term" value="F:hydrolase activity, hydrolyzing N-glycosyl compounds"/>
    <property type="evidence" value="ECO:0007669"/>
    <property type="project" value="InterPro"/>
</dbReference>
<dbReference type="EMBL" id="KZ679258">
    <property type="protein sequence ID" value="PTB43916.1"/>
    <property type="molecule type" value="Genomic_DNA"/>
</dbReference>
<evidence type="ECO:0000313" key="3">
    <source>
        <dbReference type="Proteomes" id="UP000240493"/>
    </source>
</evidence>
<keyword evidence="1" id="KW-0732">Signal</keyword>
<reference evidence="2 3" key="1">
    <citation type="submission" date="2016-07" db="EMBL/GenBank/DDBJ databases">
        <title>Multiple horizontal gene transfer events from other fungi enriched the ability of initially mycotrophic Trichoderma (Ascomycota) to feed on dead plant biomass.</title>
        <authorList>
            <consortium name="DOE Joint Genome Institute"/>
            <person name="Aerts A."/>
            <person name="Atanasova L."/>
            <person name="Chenthamara K."/>
            <person name="Zhang J."/>
            <person name="Grujic M."/>
            <person name="Henrissat B."/>
            <person name="Kuo A."/>
            <person name="Salamov A."/>
            <person name="Lipzen A."/>
            <person name="Labutti K."/>
            <person name="Barry K."/>
            <person name="Miao Y."/>
            <person name="Rahimi M.J."/>
            <person name="Shen Q."/>
            <person name="Grigoriev I.V."/>
            <person name="Kubicek C.P."/>
            <person name="Druzhinina I.S."/>
        </authorList>
    </citation>
    <scope>NUCLEOTIDE SEQUENCE [LARGE SCALE GENOMIC DNA]</scope>
    <source>
        <strain evidence="2 3">CBS 433.97</strain>
    </source>
</reference>
<keyword evidence="3" id="KW-1185">Reference proteome</keyword>
<dbReference type="InterPro" id="IPR036452">
    <property type="entry name" value="Ribo_hydro-like"/>
</dbReference>
<evidence type="ECO:0000256" key="1">
    <source>
        <dbReference type="SAM" id="SignalP"/>
    </source>
</evidence>
<feature type="chain" id="PRO_5015605123" evidence="1">
    <location>
        <begin position="21"/>
        <end position="362"/>
    </location>
</feature>
<dbReference type="Proteomes" id="UP000240493">
    <property type="component" value="Unassembled WGS sequence"/>
</dbReference>
<dbReference type="AlphaFoldDB" id="A0A2T3ZGJ0"/>
<gene>
    <name evidence="2" type="ORF">M441DRAFT_185990</name>
</gene>
<dbReference type="SUPFAM" id="SSF53590">
    <property type="entry name" value="Nucleoside hydrolase"/>
    <property type="match status" value="1"/>
</dbReference>
<accession>A0A2T3ZGJ0</accession>
<dbReference type="STRING" id="1042311.A0A2T3ZGJ0"/>
<dbReference type="PANTHER" id="PTHR43264:SF1">
    <property type="entry name" value="INOSINE_URIDINE-PREFERRING NUCLEOSIDE HYDROLASE DOMAIN-CONTAINING PROTEIN"/>
    <property type="match status" value="1"/>
</dbReference>
<proteinExistence type="predicted"/>
<dbReference type="OrthoDB" id="187522at2759"/>
<name>A0A2T3ZGJ0_TRIA4</name>
<feature type="signal peptide" evidence="1">
    <location>
        <begin position="1"/>
        <end position="20"/>
    </location>
</feature>
<protein>
    <submittedName>
        <fullName evidence="2">Uncharacterized protein</fullName>
    </submittedName>
</protein>
<dbReference type="PANTHER" id="PTHR43264">
    <property type="match status" value="1"/>
</dbReference>
<dbReference type="Gene3D" id="3.90.245.10">
    <property type="entry name" value="Ribonucleoside hydrolase-like"/>
    <property type="match status" value="1"/>
</dbReference>